<feature type="domain" description="DUF7415" evidence="1">
    <location>
        <begin position="4"/>
        <end position="46"/>
    </location>
</feature>
<name>A0A219YCH5_9CAUD</name>
<proteinExistence type="predicted"/>
<reference evidence="2 3" key="1">
    <citation type="journal article" date="2017" name="Sci. Rep.">
        <title>Characterization and diversity of phages infecting Aeromonas salmonicida subsp. salmonicida.</title>
        <authorList>
            <person name="Vincent A.T."/>
            <person name="Paquet V.E."/>
            <person name="Bernatchez A."/>
            <person name="Tremblay D.M."/>
            <person name="Moineau S."/>
            <person name="Charette S.J."/>
        </authorList>
    </citation>
    <scope>NUCLEOTIDE SEQUENCE [LARGE SCALE GENOMIC DNA]</scope>
</reference>
<dbReference type="InterPro" id="IPR055838">
    <property type="entry name" value="DUF7415"/>
</dbReference>
<dbReference type="Proteomes" id="UP000225215">
    <property type="component" value="Segment"/>
</dbReference>
<accession>A0A219YCH5</accession>
<dbReference type="EMBL" id="KY290955">
    <property type="protein sequence ID" value="APU01655.1"/>
    <property type="molecule type" value="Genomic_DNA"/>
</dbReference>
<protein>
    <recommendedName>
        <fullName evidence="1">DUF7415 domain-containing protein</fullName>
    </recommendedName>
</protein>
<organism evidence="2 3">
    <name type="scientific">Aeromonas phage 65.2</name>
    <dbReference type="NCBI Taxonomy" id="1932896"/>
    <lineage>
        <taxon>Viruses</taxon>
        <taxon>Duplodnaviria</taxon>
        <taxon>Heunggongvirae</taxon>
        <taxon>Uroviricota</taxon>
        <taxon>Caudoviricetes</taxon>
        <taxon>Pantevenvirales</taxon>
        <taxon>Straboviridae</taxon>
        <taxon>Emmerichvirinae</taxon>
        <taxon>Ishigurovirus</taxon>
        <taxon>Ishigurovirus osborne</taxon>
    </lineage>
</organism>
<sequence>MKTIDWNQASQLGLIHRINHEVLHPLGLAMTRDPKTGLSESLLVSDDGIWGYSDEILKKPILSYQEIQTKIKSFVGE</sequence>
<evidence type="ECO:0000313" key="3">
    <source>
        <dbReference type="Proteomes" id="UP000225215"/>
    </source>
</evidence>
<dbReference type="Pfam" id="PF24187">
    <property type="entry name" value="DUF7415"/>
    <property type="match status" value="1"/>
</dbReference>
<evidence type="ECO:0000259" key="1">
    <source>
        <dbReference type="Pfam" id="PF24187"/>
    </source>
</evidence>
<evidence type="ECO:0000313" key="2">
    <source>
        <dbReference type="EMBL" id="APU01655.1"/>
    </source>
</evidence>